<dbReference type="Gene3D" id="1.10.10.60">
    <property type="entry name" value="Homeodomain-like"/>
    <property type="match status" value="1"/>
</dbReference>
<keyword evidence="1" id="KW-0805">Transcription regulation</keyword>
<evidence type="ECO:0000256" key="2">
    <source>
        <dbReference type="ARBA" id="ARBA00023125"/>
    </source>
</evidence>
<dbReference type="Proteomes" id="UP000535182">
    <property type="component" value="Unassembled WGS sequence"/>
</dbReference>
<keyword evidence="3" id="KW-0804">Transcription</keyword>
<dbReference type="SUPFAM" id="SSF48498">
    <property type="entry name" value="Tetracyclin repressor-like, C-terminal domain"/>
    <property type="match status" value="1"/>
</dbReference>
<evidence type="ECO:0000256" key="3">
    <source>
        <dbReference type="ARBA" id="ARBA00023163"/>
    </source>
</evidence>
<keyword evidence="7" id="KW-1185">Reference proteome</keyword>
<accession>A0A9X0QA14</accession>
<gene>
    <name evidence="6" type="ORF">HDF14_000176</name>
</gene>
<keyword evidence="2 4" id="KW-0238">DNA-binding</keyword>
<dbReference type="PANTHER" id="PTHR47506">
    <property type="entry name" value="TRANSCRIPTIONAL REGULATORY PROTEIN"/>
    <property type="match status" value="1"/>
</dbReference>
<dbReference type="InterPro" id="IPR009057">
    <property type="entry name" value="Homeodomain-like_sf"/>
</dbReference>
<dbReference type="PRINTS" id="PR00455">
    <property type="entry name" value="HTHTETR"/>
</dbReference>
<feature type="domain" description="HTH tetR-type" evidence="5">
    <location>
        <begin position="9"/>
        <end position="69"/>
    </location>
</feature>
<dbReference type="InterPro" id="IPR036271">
    <property type="entry name" value="Tet_transcr_reg_TetR-rel_C_sf"/>
</dbReference>
<evidence type="ECO:0000259" key="5">
    <source>
        <dbReference type="PROSITE" id="PS50977"/>
    </source>
</evidence>
<dbReference type="InterPro" id="IPR001647">
    <property type="entry name" value="HTH_TetR"/>
</dbReference>
<comment type="caution">
    <text evidence="6">The sequence shown here is derived from an EMBL/GenBank/DDBJ whole genome shotgun (WGS) entry which is preliminary data.</text>
</comment>
<name>A0A9X0QA14_9BACT</name>
<dbReference type="GO" id="GO:0003677">
    <property type="term" value="F:DNA binding"/>
    <property type="evidence" value="ECO:0007669"/>
    <property type="project" value="UniProtKB-UniRule"/>
</dbReference>
<evidence type="ECO:0000313" key="7">
    <source>
        <dbReference type="Proteomes" id="UP000535182"/>
    </source>
</evidence>
<dbReference type="PROSITE" id="PS50977">
    <property type="entry name" value="HTH_TETR_2"/>
    <property type="match status" value="1"/>
</dbReference>
<dbReference type="SUPFAM" id="SSF46689">
    <property type="entry name" value="Homeodomain-like"/>
    <property type="match status" value="1"/>
</dbReference>
<sequence>MRRSRSDAAETRERIVSTASKMFLEKGLESVGMRDIMAAAGLTPGGFYRHFESKEQLIAEANSAAFGRLLEMFEAETAGKSNAEALEIIVWRYLNQSQAEENTFRCPLSMNGGELSHCEPQVRAVALSGYQRMVELIADRITHVKRAEALAIAGGVVSTMVGSVTMANLASTKTAASAILSNAHGVIRTLLSVTGTSAKTAADGAKKLSAR</sequence>
<evidence type="ECO:0000313" key="6">
    <source>
        <dbReference type="EMBL" id="MBB5326582.1"/>
    </source>
</evidence>
<feature type="DNA-binding region" description="H-T-H motif" evidence="4">
    <location>
        <begin position="32"/>
        <end position="51"/>
    </location>
</feature>
<proteinExistence type="predicted"/>
<dbReference type="RefSeq" id="WP_183972636.1">
    <property type="nucleotide sequence ID" value="NZ_JACHEB010000001.1"/>
</dbReference>
<organism evidence="6 7">
    <name type="scientific">Tunturiibacter gelidiferens</name>
    <dbReference type="NCBI Taxonomy" id="3069689"/>
    <lineage>
        <taxon>Bacteria</taxon>
        <taxon>Pseudomonadati</taxon>
        <taxon>Acidobacteriota</taxon>
        <taxon>Terriglobia</taxon>
        <taxon>Terriglobales</taxon>
        <taxon>Acidobacteriaceae</taxon>
        <taxon>Tunturiibacter</taxon>
    </lineage>
</organism>
<evidence type="ECO:0000256" key="4">
    <source>
        <dbReference type="PROSITE-ProRule" id="PRU00335"/>
    </source>
</evidence>
<protein>
    <submittedName>
        <fullName evidence="6">TetR/AcrR family transcriptional repressor of nem operon</fullName>
    </submittedName>
</protein>
<evidence type="ECO:0000256" key="1">
    <source>
        <dbReference type="ARBA" id="ARBA00023015"/>
    </source>
</evidence>
<dbReference type="PANTHER" id="PTHR47506:SF7">
    <property type="entry name" value="TRANSCRIPTIONAL REGULATORY PROTEIN"/>
    <property type="match status" value="1"/>
</dbReference>
<dbReference type="Gene3D" id="1.10.357.10">
    <property type="entry name" value="Tetracycline Repressor, domain 2"/>
    <property type="match status" value="1"/>
</dbReference>
<reference evidence="6 7" key="1">
    <citation type="submission" date="2020-08" db="EMBL/GenBank/DDBJ databases">
        <title>Genomic Encyclopedia of Type Strains, Phase IV (KMG-V): Genome sequencing to study the core and pangenomes of soil and plant-associated prokaryotes.</title>
        <authorList>
            <person name="Whitman W."/>
        </authorList>
    </citation>
    <scope>NUCLEOTIDE SEQUENCE [LARGE SCALE GENOMIC DNA]</scope>
    <source>
        <strain evidence="6 7">X5P2</strain>
    </source>
</reference>
<dbReference type="AlphaFoldDB" id="A0A9X0QA14"/>
<dbReference type="EMBL" id="JACHEB010000001">
    <property type="protein sequence ID" value="MBB5326582.1"/>
    <property type="molecule type" value="Genomic_DNA"/>
</dbReference>
<dbReference type="Pfam" id="PF00440">
    <property type="entry name" value="TetR_N"/>
    <property type="match status" value="1"/>
</dbReference>